<comment type="domain">
    <text evidence="10">The twin CX3C motif contains 4 conserved Cys residues that form 2 disulfide bonds in the mitochondrial intermembrane space.</text>
</comment>
<dbReference type="SUPFAM" id="SSF144122">
    <property type="entry name" value="Tim10-like"/>
    <property type="match status" value="1"/>
</dbReference>
<evidence type="ECO:0000256" key="4">
    <source>
        <dbReference type="ARBA" id="ARBA00022792"/>
    </source>
</evidence>
<keyword evidence="4 10" id="KW-0472">Membrane</keyword>
<evidence type="ECO:0000256" key="6">
    <source>
        <dbReference type="ARBA" id="ARBA00022927"/>
    </source>
</evidence>
<evidence type="ECO:0000256" key="2">
    <source>
        <dbReference type="ARBA" id="ARBA00022448"/>
    </source>
</evidence>
<dbReference type="GO" id="GO:0005743">
    <property type="term" value="C:mitochondrial inner membrane"/>
    <property type="evidence" value="ECO:0007669"/>
    <property type="project" value="UniProtKB-SubCell"/>
</dbReference>
<evidence type="ECO:0000256" key="7">
    <source>
        <dbReference type="ARBA" id="ARBA00023010"/>
    </source>
</evidence>
<evidence type="ECO:0000313" key="12">
    <source>
        <dbReference type="EMBL" id="KGG50281.1"/>
    </source>
</evidence>
<evidence type="ECO:0000256" key="9">
    <source>
        <dbReference type="ARBA" id="ARBA00023157"/>
    </source>
</evidence>
<dbReference type="RefSeq" id="XP_013236725.1">
    <property type="nucleotide sequence ID" value="XM_013381271.1"/>
</dbReference>
<keyword evidence="7 10" id="KW-0811">Translocation</keyword>
<accession>A0A098VRC0</accession>
<dbReference type="InterPro" id="IPR004217">
    <property type="entry name" value="Tim10-like"/>
</dbReference>
<keyword evidence="9 10" id="KW-1015">Disulfide bond</keyword>
<dbReference type="AlphaFoldDB" id="A0A098VRC0"/>
<evidence type="ECO:0000256" key="10">
    <source>
        <dbReference type="RuleBase" id="RU367043"/>
    </source>
</evidence>
<comment type="function">
    <text evidence="10">Mitochondrial intermembrane chaperone that participates in the import and insertion of some multi-pass transmembrane proteins into the mitochondrial inner membrane. Also required for the transfer of beta-barrel precursors from the TOM complex to the sorting and assembly machinery (SAM complex) of the outer membrane. Acts as a chaperone-like protein that protects the hydrophobic precursors from aggregation and guide them through the mitochondrial intermembrane space.</text>
</comment>
<keyword evidence="10" id="KW-0143">Chaperone</keyword>
<keyword evidence="2 10" id="KW-0813">Transport</keyword>
<dbReference type="Pfam" id="PF02953">
    <property type="entry name" value="zf-Tim10_DDP"/>
    <property type="match status" value="1"/>
</dbReference>
<comment type="subunit">
    <text evidence="10">Heterohexamer.</text>
</comment>
<protein>
    <recommendedName>
        <fullName evidence="10">Mitochondrial import inner membrane translocase subunit</fullName>
    </recommendedName>
</protein>
<evidence type="ECO:0000313" key="13">
    <source>
        <dbReference type="Proteomes" id="UP000029725"/>
    </source>
</evidence>
<dbReference type="GO" id="GO:0046872">
    <property type="term" value="F:metal ion binding"/>
    <property type="evidence" value="ECO:0007669"/>
    <property type="project" value="UniProtKB-KW"/>
</dbReference>
<name>A0A098VRC0_9MICR</name>
<gene>
    <name evidence="12" type="ORF">DI09_79p40</name>
</gene>
<evidence type="ECO:0000256" key="3">
    <source>
        <dbReference type="ARBA" id="ARBA00022723"/>
    </source>
</evidence>
<keyword evidence="4 10" id="KW-0999">Mitochondrion inner membrane</keyword>
<organism evidence="12 13">
    <name type="scientific">Mitosporidium daphniae</name>
    <dbReference type="NCBI Taxonomy" id="1485682"/>
    <lineage>
        <taxon>Eukaryota</taxon>
        <taxon>Fungi</taxon>
        <taxon>Fungi incertae sedis</taxon>
        <taxon>Microsporidia</taxon>
        <taxon>Mitosporidium</taxon>
    </lineage>
</organism>
<evidence type="ECO:0000256" key="8">
    <source>
        <dbReference type="ARBA" id="ARBA00023128"/>
    </source>
</evidence>
<dbReference type="GeneID" id="25260831"/>
<comment type="similarity">
    <text evidence="1 10">Belongs to the small Tim family.</text>
</comment>
<dbReference type="Gene3D" id="1.10.287.810">
    <property type="entry name" value="Mitochondrial import inner membrane translocase subunit tim13 like domains"/>
    <property type="match status" value="1"/>
</dbReference>
<dbReference type="InterPro" id="IPR035427">
    <property type="entry name" value="Tim10-like_dom_sf"/>
</dbReference>
<dbReference type="EMBL" id="JMKJ01000589">
    <property type="protein sequence ID" value="KGG50281.1"/>
    <property type="molecule type" value="Genomic_DNA"/>
</dbReference>
<proteinExistence type="inferred from homology"/>
<dbReference type="PANTHER" id="PTHR11038:SF16">
    <property type="entry name" value="MITOCHONDRIAL IMPORT INNER MEMBRANE TRANSLOCASE SUBUNIT TIM10"/>
    <property type="match status" value="1"/>
</dbReference>
<reference evidence="12 13" key="1">
    <citation type="submission" date="2014-04" db="EMBL/GenBank/DDBJ databases">
        <title>A new species of microsporidia sheds light on the evolution of extreme parasitism.</title>
        <authorList>
            <person name="Haag K.L."/>
            <person name="James T.Y."/>
            <person name="Larsson R."/>
            <person name="Schaer T.M."/>
            <person name="Refardt D."/>
            <person name="Pombert J.-F."/>
            <person name="Ebert D."/>
        </authorList>
    </citation>
    <scope>NUCLEOTIDE SEQUENCE [LARGE SCALE GENOMIC DNA]</scope>
    <source>
        <strain evidence="12 13">UGP3</strain>
        <tissue evidence="12">Spores</tissue>
    </source>
</reference>
<dbReference type="GO" id="GO:0045039">
    <property type="term" value="P:protein insertion into mitochondrial inner membrane"/>
    <property type="evidence" value="ECO:0007669"/>
    <property type="project" value="UniProtKB-ARBA"/>
</dbReference>
<keyword evidence="3" id="KW-0479">Metal-binding</keyword>
<evidence type="ECO:0000259" key="11">
    <source>
        <dbReference type="Pfam" id="PF02953"/>
    </source>
</evidence>
<dbReference type="HOGENOM" id="CLU_162151_4_0_1"/>
<keyword evidence="13" id="KW-1185">Reference proteome</keyword>
<dbReference type="GO" id="GO:0015031">
    <property type="term" value="P:protein transport"/>
    <property type="evidence" value="ECO:0007669"/>
    <property type="project" value="UniProtKB-KW"/>
</dbReference>
<dbReference type="PANTHER" id="PTHR11038">
    <property type="entry name" value="MITOCHONDRIAL IMPORT INNER MEMBRANE TRANSLOCASE SUBUNIT TIM10"/>
    <property type="match status" value="1"/>
</dbReference>
<comment type="caution">
    <text evidence="12">The sequence shown here is derived from an EMBL/GenBank/DDBJ whole genome shotgun (WGS) entry which is preliminary data.</text>
</comment>
<comment type="subcellular location">
    <subcellularLocation>
        <location evidence="10">Mitochondrion inner membrane</location>
        <topology evidence="10">Peripheral membrane protein</topology>
        <orientation evidence="10">Intermembrane side</orientation>
    </subcellularLocation>
</comment>
<dbReference type="VEuPathDB" id="MicrosporidiaDB:DI09_79p40"/>
<evidence type="ECO:0000256" key="1">
    <source>
        <dbReference type="ARBA" id="ARBA00006720"/>
    </source>
</evidence>
<sequence>MSDAFNALKGQVEIMDMLYMRMVAQCKSKCLAAGASTYKESTGPELSKGESVCLDRCVSKYFLVFERISTVLAERSQNLA</sequence>
<dbReference type="OrthoDB" id="274922at2759"/>
<keyword evidence="8 10" id="KW-0496">Mitochondrion</keyword>
<keyword evidence="6 10" id="KW-0653">Protein transport</keyword>
<dbReference type="Proteomes" id="UP000029725">
    <property type="component" value="Unassembled WGS sequence"/>
</dbReference>
<evidence type="ECO:0000256" key="5">
    <source>
        <dbReference type="ARBA" id="ARBA00022833"/>
    </source>
</evidence>
<feature type="domain" description="Tim10-like" evidence="11">
    <location>
        <begin position="10"/>
        <end position="73"/>
    </location>
</feature>
<keyword evidence="5" id="KW-0862">Zinc</keyword>